<dbReference type="RefSeq" id="WP_380806119.1">
    <property type="nucleotide sequence ID" value="NZ_JBHSFZ010000058.1"/>
</dbReference>
<dbReference type="Proteomes" id="UP001595957">
    <property type="component" value="Unassembled WGS sequence"/>
</dbReference>
<gene>
    <name evidence="1" type="ORF">ACFO3E_15985</name>
</gene>
<evidence type="ECO:0000313" key="2">
    <source>
        <dbReference type="Proteomes" id="UP001595957"/>
    </source>
</evidence>
<comment type="caution">
    <text evidence="1">The sequence shown here is derived from an EMBL/GenBank/DDBJ whole genome shotgun (WGS) entry which is preliminary data.</text>
</comment>
<protein>
    <submittedName>
        <fullName evidence="1">Uncharacterized protein</fullName>
    </submittedName>
</protein>
<evidence type="ECO:0000313" key="1">
    <source>
        <dbReference type="EMBL" id="MFC4595663.1"/>
    </source>
</evidence>
<proteinExistence type="predicted"/>
<name>A0ABV9F3E8_9SPHN</name>
<reference evidence="2" key="1">
    <citation type="journal article" date="2019" name="Int. J. Syst. Evol. Microbiol.">
        <title>The Global Catalogue of Microorganisms (GCM) 10K type strain sequencing project: providing services to taxonomists for standard genome sequencing and annotation.</title>
        <authorList>
            <consortium name="The Broad Institute Genomics Platform"/>
            <consortium name="The Broad Institute Genome Sequencing Center for Infectious Disease"/>
            <person name="Wu L."/>
            <person name="Ma J."/>
        </authorList>
    </citation>
    <scope>NUCLEOTIDE SEQUENCE [LARGE SCALE GENOMIC DNA]</scope>
    <source>
        <strain evidence="2">NBRC 103632</strain>
    </source>
</reference>
<dbReference type="EMBL" id="JBHSFZ010000058">
    <property type="protein sequence ID" value="MFC4595663.1"/>
    <property type="molecule type" value="Genomic_DNA"/>
</dbReference>
<sequence>MEKHVYAVFTNAVEGRDEECANWYVDAHVSDMVERYGFSSGQHFRFDMAQYFPDFPFRYLTLYDVPEGEFKRLHADHAKAMTAHVDRLQNDSEGTTTSTMPLSPALDLEGARSFWLTALHEPVRRKEAK</sequence>
<organism evidence="1 2">
    <name type="scientific">Sphingobium tyrosinilyticum</name>
    <dbReference type="NCBI Taxonomy" id="2715436"/>
    <lineage>
        <taxon>Bacteria</taxon>
        <taxon>Pseudomonadati</taxon>
        <taxon>Pseudomonadota</taxon>
        <taxon>Alphaproteobacteria</taxon>
        <taxon>Sphingomonadales</taxon>
        <taxon>Sphingomonadaceae</taxon>
        <taxon>Sphingobium</taxon>
    </lineage>
</organism>
<accession>A0ABV9F3E8</accession>
<keyword evidence="2" id="KW-1185">Reference proteome</keyword>